<dbReference type="Gene3D" id="1.10.630.10">
    <property type="entry name" value="Cytochrome P450"/>
    <property type="match status" value="1"/>
</dbReference>
<dbReference type="Pfam" id="PF00067">
    <property type="entry name" value="p450"/>
    <property type="match status" value="1"/>
</dbReference>
<dbReference type="GO" id="GO:0004497">
    <property type="term" value="F:monooxygenase activity"/>
    <property type="evidence" value="ECO:0007669"/>
    <property type="project" value="UniProtKB-KW"/>
</dbReference>
<dbReference type="PRINTS" id="PR00385">
    <property type="entry name" value="P450"/>
</dbReference>
<evidence type="ECO:0000256" key="6">
    <source>
        <dbReference type="ARBA" id="ARBA00023033"/>
    </source>
</evidence>
<keyword evidence="4 8" id="KW-0560">Oxidoreductase</keyword>
<keyword evidence="2 7" id="KW-0349">Heme</keyword>
<protein>
    <submittedName>
        <fullName evidence="10">Cytochrome P450</fullName>
    </submittedName>
</protein>
<dbReference type="EMBL" id="QQAZ01000002">
    <property type="protein sequence ID" value="RDI54041.1"/>
    <property type="molecule type" value="Genomic_DNA"/>
</dbReference>
<sequence>MAFAARRTTETGSAVLHPPRRLPTFIRWHGTDVTWWQSWKLALRTLPRVRDHTIVEYLSQLPGQDDVLVARMPFLKFVVVRSPELARHVLVSNQNNYTKSAEYDMLAVAFGRGLVTDLDNQRWMRNRRLVQPVFGKRNVDQFAGPMAEAAEAAVDRIAELSRAGDPIDINAEMNRVTLDVVARTMFGTDLSGPMTQVRLSVLLRYFGIGFMTNLSRPIHAASTWVLRHGPNPESAENPRLPMRVMRAISWVFAPRAMRDLRHVERVIDGLIADHRSGRITRKDNLLALLMDARDPETGYAYTDQEIRDELMTFIGAGMETTATALAWAWHLLGRNPEVRRRLYDELDTVLGGRAPTAADVDRLVWTKAVVAETMRVYPPVIGLARVAIGDDELGGYPIAAGTTIAIILHGAHHNERIWDRPGEFDPTRYLPENLEPAQKHASLPFGAGKRMCVAYGFANMEAVLVLATMAQRVELNPHDDKPIRPQISFTGGPDGPVLMDPLPRGAGHKEQSA</sequence>
<evidence type="ECO:0000256" key="5">
    <source>
        <dbReference type="ARBA" id="ARBA00023004"/>
    </source>
</evidence>
<evidence type="ECO:0000256" key="7">
    <source>
        <dbReference type="PIRSR" id="PIRSR602401-1"/>
    </source>
</evidence>
<dbReference type="GO" id="GO:0020037">
    <property type="term" value="F:heme binding"/>
    <property type="evidence" value="ECO:0007669"/>
    <property type="project" value="InterPro"/>
</dbReference>
<dbReference type="InterPro" id="IPR001128">
    <property type="entry name" value="Cyt_P450"/>
</dbReference>
<evidence type="ECO:0000256" key="2">
    <source>
        <dbReference type="ARBA" id="ARBA00022617"/>
    </source>
</evidence>
<keyword evidence="5 7" id="KW-0408">Iron</keyword>
<keyword evidence="6 8" id="KW-0503">Monooxygenase</keyword>
<dbReference type="PROSITE" id="PS00086">
    <property type="entry name" value="CYTOCHROME_P450"/>
    <property type="match status" value="1"/>
</dbReference>
<dbReference type="PANTHER" id="PTHR24291:SF50">
    <property type="entry name" value="BIFUNCTIONAL ALBAFLAVENONE MONOOXYGENASE_TERPENE SYNTHASE"/>
    <property type="match status" value="1"/>
</dbReference>
<name>A0A370HC23_9NOCA</name>
<comment type="caution">
    <text evidence="10">The sequence shown here is derived from an EMBL/GenBank/DDBJ whole genome shotgun (WGS) entry which is preliminary data.</text>
</comment>
<dbReference type="InterPro" id="IPR002401">
    <property type="entry name" value="Cyt_P450_E_grp-I"/>
</dbReference>
<comment type="cofactor">
    <cofactor evidence="7">
        <name>heme</name>
        <dbReference type="ChEBI" id="CHEBI:30413"/>
    </cofactor>
</comment>
<dbReference type="SUPFAM" id="SSF48264">
    <property type="entry name" value="Cytochrome P450"/>
    <property type="match status" value="1"/>
</dbReference>
<dbReference type="PRINTS" id="PR00463">
    <property type="entry name" value="EP450I"/>
</dbReference>
<evidence type="ECO:0000256" key="9">
    <source>
        <dbReference type="SAM" id="MobiDB-lite"/>
    </source>
</evidence>
<evidence type="ECO:0000256" key="1">
    <source>
        <dbReference type="ARBA" id="ARBA00010617"/>
    </source>
</evidence>
<evidence type="ECO:0000313" key="10">
    <source>
        <dbReference type="EMBL" id="RDI54041.1"/>
    </source>
</evidence>
<evidence type="ECO:0000313" key="11">
    <source>
        <dbReference type="Proteomes" id="UP000255355"/>
    </source>
</evidence>
<dbReference type="STRING" id="1210089.GCA_001613165_01630"/>
<dbReference type="GO" id="GO:0005506">
    <property type="term" value="F:iron ion binding"/>
    <property type="evidence" value="ECO:0007669"/>
    <property type="project" value="InterPro"/>
</dbReference>
<dbReference type="RefSeq" id="WP_068015883.1">
    <property type="nucleotide sequence ID" value="NZ_QQAZ01000002.1"/>
</dbReference>
<dbReference type="InterPro" id="IPR036396">
    <property type="entry name" value="Cyt_P450_sf"/>
</dbReference>
<evidence type="ECO:0000256" key="4">
    <source>
        <dbReference type="ARBA" id="ARBA00023002"/>
    </source>
</evidence>
<dbReference type="PANTHER" id="PTHR24291">
    <property type="entry name" value="CYTOCHROME P450 FAMILY 4"/>
    <property type="match status" value="1"/>
</dbReference>
<dbReference type="AlphaFoldDB" id="A0A370HC23"/>
<keyword evidence="3 7" id="KW-0479">Metal-binding</keyword>
<evidence type="ECO:0000256" key="3">
    <source>
        <dbReference type="ARBA" id="ARBA00022723"/>
    </source>
</evidence>
<proteinExistence type="inferred from homology"/>
<evidence type="ECO:0000256" key="8">
    <source>
        <dbReference type="RuleBase" id="RU000461"/>
    </source>
</evidence>
<dbReference type="GO" id="GO:0016705">
    <property type="term" value="F:oxidoreductase activity, acting on paired donors, with incorporation or reduction of molecular oxygen"/>
    <property type="evidence" value="ECO:0007669"/>
    <property type="project" value="InterPro"/>
</dbReference>
<keyword evidence="11" id="KW-1185">Reference proteome</keyword>
<dbReference type="OrthoDB" id="7376058at2"/>
<comment type="similarity">
    <text evidence="1 8">Belongs to the cytochrome P450 family.</text>
</comment>
<feature type="binding site" description="axial binding residue" evidence="7">
    <location>
        <position position="452"/>
    </location>
    <ligand>
        <name>heme</name>
        <dbReference type="ChEBI" id="CHEBI:30413"/>
    </ligand>
    <ligandPart>
        <name>Fe</name>
        <dbReference type="ChEBI" id="CHEBI:18248"/>
    </ligandPart>
</feature>
<dbReference type="Proteomes" id="UP000255355">
    <property type="component" value="Unassembled WGS sequence"/>
</dbReference>
<accession>A0A370HC23</accession>
<organism evidence="10 11">
    <name type="scientific">Nocardia mexicana</name>
    <dbReference type="NCBI Taxonomy" id="279262"/>
    <lineage>
        <taxon>Bacteria</taxon>
        <taxon>Bacillati</taxon>
        <taxon>Actinomycetota</taxon>
        <taxon>Actinomycetes</taxon>
        <taxon>Mycobacteriales</taxon>
        <taxon>Nocardiaceae</taxon>
        <taxon>Nocardia</taxon>
    </lineage>
</organism>
<gene>
    <name evidence="10" type="ORF">DFR68_102163</name>
</gene>
<reference evidence="10 11" key="1">
    <citation type="submission" date="2018-07" db="EMBL/GenBank/DDBJ databases">
        <title>Genomic Encyclopedia of Type Strains, Phase IV (KMG-IV): sequencing the most valuable type-strain genomes for metagenomic binning, comparative biology and taxonomic classification.</title>
        <authorList>
            <person name="Goeker M."/>
        </authorList>
    </citation>
    <scope>NUCLEOTIDE SEQUENCE [LARGE SCALE GENOMIC DNA]</scope>
    <source>
        <strain evidence="10 11">DSM 44952</strain>
    </source>
</reference>
<dbReference type="InterPro" id="IPR050196">
    <property type="entry name" value="Cytochrome_P450_Monoox"/>
</dbReference>
<feature type="region of interest" description="Disordered" evidence="9">
    <location>
        <begin position="477"/>
        <end position="513"/>
    </location>
</feature>
<dbReference type="InterPro" id="IPR017972">
    <property type="entry name" value="Cyt_P450_CS"/>
</dbReference>